<reference evidence="1" key="1">
    <citation type="journal article" date="2021" name="bioRxiv">
        <title>Whole Genome Assembly and Annotation of Northern Wild Rice, Zizania palustris L., Supports a Whole Genome Duplication in the Zizania Genus.</title>
        <authorList>
            <person name="Haas M."/>
            <person name="Kono T."/>
            <person name="Macchietto M."/>
            <person name="Millas R."/>
            <person name="McGilp L."/>
            <person name="Shao M."/>
            <person name="Duquette J."/>
            <person name="Hirsch C.N."/>
            <person name="Kimball J."/>
        </authorList>
    </citation>
    <scope>NUCLEOTIDE SEQUENCE</scope>
    <source>
        <tissue evidence="1">Fresh leaf tissue</tissue>
    </source>
</reference>
<dbReference type="GO" id="GO:0004061">
    <property type="term" value="F:arylformamidase activity"/>
    <property type="evidence" value="ECO:0007669"/>
    <property type="project" value="InterPro"/>
</dbReference>
<evidence type="ECO:0000313" key="2">
    <source>
        <dbReference type="Proteomes" id="UP000729402"/>
    </source>
</evidence>
<dbReference type="InterPro" id="IPR007325">
    <property type="entry name" value="KFase/CYL"/>
</dbReference>
<comment type="caution">
    <text evidence="1">The sequence shown here is derived from an EMBL/GenBank/DDBJ whole genome shotgun (WGS) entry which is preliminary data.</text>
</comment>
<dbReference type="Proteomes" id="UP000729402">
    <property type="component" value="Unassembled WGS sequence"/>
</dbReference>
<protein>
    <submittedName>
        <fullName evidence="1">Uncharacterized protein</fullName>
    </submittedName>
</protein>
<dbReference type="GO" id="GO:0019441">
    <property type="term" value="P:L-tryptophan catabolic process to kynurenine"/>
    <property type="evidence" value="ECO:0007669"/>
    <property type="project" value="InterPro"/>
</dbReference>
<accession>A0A8J5SZS9</accession>
<reference evidence="1" key="2">
    <citation type="submission" date="2021-02" db="EMBL/GenBank/DDBJ databases">
        <authorList>
            <person name="Kimball J.A."/>
            <person name="Haas M.W."/>
            <person name="Macchietto M."/>
            <person name="Kono T."/>
            <person name="Duquette J."/>
            <person name="Shao M."/>
        </authorList>
    </citation>
    <scope>NUCLEOTIDE SEQUENCE</scope>
    <source>
        <tissue evidence="1">Fresh leaf tissue</tissue>
    </source>
</reference>
<dbReference type="OrthoDB" id="7108654at2759"/>
<dbReference type="PANTHER" id="PTHR31118:SF27">
    <property type="entry name" value="CYCLASE-LIKE PROTEIN 1"/>
    <property type="match status" value="1"/>
</dbReference>
<dbReference type="AlphaFoldDB" id="A0A8J5SZS9"/>
<dbReference type="EMBL" id="JAAALK010000283">
    <property type="protein sequence ID" value="KAG8075179.1"/>
    <property type="molecule type" value="Genomic_DNA"/>
</dbReference>
<organism evidence="1 2">
    <name type="scientific">Zizania palustris</name>
    <name type="common">Northern wild rice</name>
    <dbReference type="NCBI Taxonomy" id="103762"/>
    <lineage>
        <taxon>Eukaryota</taxon>
        <taxon>Viridiplantae</taxon>
        <taxon>Streptophyta</taxon>
        <taxon>Embryophyta</taxon>
        <taxon>Tracheophyta</taxon>
        <taxon>Spermatophyta</taxon>
        <taxon>Magnoliopsida</taxon>
        <taxon>Liliopsida</taxon>
        <taxon>Poales</taxon>
        <taxon>Poaceae</taxon>
        <taxon>BOP clade</taxon>
        <taxon>Oryzoideae</taxon>
        <taxon>Oryzeae</taxon>
        <taxon>Zizaniinae</taxon>
        <taxon>Zizania</taxon>
    </lineage>
</organism>
<proteinExistence type="predicted"/>
<evidence type="ECO:0000313" key="1">
    <source>
        <dbReference type="EMBL" id="KAG8075179.1"/>
    </source>
</evidence>
<dbReference type="PANTHER" id="PTHR31118">
    <property type="entry name" value="CYCLASE-LIKE PROTEIN 2"/>
    <property type="match status" value="1"/>
</dbReference>
<keyword evidence="2" id="KW-1185">Reference proteome</keyword>
<name>A0A8J5SZS9_ZIZPA</name>
<sequence length="244" mass="27453">MASTSTHSTPSLEALNGVDYQLVASYDYMIPAHVVLLKSREIVIIEALKLDDAKPGMYMLHCLPLRLVGTEDSPVRCILIKRLPDQGWCGSQGRVEQRLMAGGWRPTAWRAQPDCRGTAAITIALFFDLLHHIHIHYPCLLKLVPSVDELVLKMIDLTQPSDRTCKIRPVLSLFKIENKGYTCLASELAPLKFHGKFLHYSPQLYCLNFLLPCTALFFNFKLVPCNYCLKKCWLGPKSSTCAGM</sequence>
<gene>
    <name evidence="1" type="ORF">GUJ93_ZPchr0006g41761</name>
</gene>